<dbReference type="SUPFAM" id="SSF51735">
    <property type="entry name" value="NAD(P)-binding Rossmann-fold domains"/>
    <property type="match status" value="1"/>
</dbReference>
<dbReference type="Pfam" id="PF00106">
    <property type="entry name" value="adh_short"/>
    <property type="match status" value="1"/>
</dbReference>
<dbReference type="EMBL" id="SKBN01000235">
    <property type="protein sequence ID" value="TGJ80203.1"/>
    <property type="molecule type" value="Genomic_DNA"/>
</dbReference>
<dbReference type="InterPro" id="IPR020904">
    <property type="entry name" value="Sc_DH/Rdtase_CS"/>
</dbReference>
<dbReference type="PRINTS" id="PR00081">
    <property type="entry name" value="GDHRDH"/>
</dbReference>
<accession>A0A4Z0YNM6</accession>
<dbReference type="PANTHER" id="PTHR42820">
    <property type="entry name" value="SHORT-CHAIN DEHYDROGENASE REDUCTASE"/>
    <property type="match status" value="1"/>
</dbReference>
<dbReference type="Gene3D" id="3.40.50.720">
    <property type="entry name" value="NAD(P)-binding Rossmann-like Domain"/>
    <property type="match status" value="1"/>
</dbReference>
<dbReference type="InterPro" id="IPR002347">
    <property type="entry name" value="SDR_fam"/>
</dbReference>
<dbReference type="OrthoDB" id="5840532at2759"/>
<keyword evidence="4" id="KW-1185">Reference proteome</keyword>
<dbReference type="PRINTS" id="PR00080">
    <property type="entry name" value="SDRFAMILY"/>
</dbReference>
<dbReference type="AlphaFoldDB" id="A0A4Z0YNM6"/>
<dbReference type="PANTHER" id="PTHR42820:SF1">
    <property type="entry name" value="SHORT-CHAIN DEHYDROGENASE_REDUCTASE FAMILY PROTEIN"/>
    <property type="match status" value="1"/>
</dbReference>
<evidence type="ECO:0000313" key="3">
    <source>
        <dbReference type="EMBL" id="TGJ80203.1"/>
    </source>
</evidence>
<protein>
    <recommendedName>
        <fullName evidence="5">Ketoreductase (KR) domain-containing protein</fullName>
    </recommendedName>
</protein>
<evidence type="ECO:0008006" key="5">
    <source>
        <dbReference type="Google" id="ProtNLM"/>
    </source>
</evidence>
<name>A0A4Z0YNM6_9PEZI</name>
<keyword evidence="1" id="KW-0521">NADP</keyword>
<comment type="similarity">
    <text evidence="2">Belongs to the short-chain dehydrogenases/reductases (SDR) family.</text>
</comment>
<evidence type="ECO:0000256" key="1">
    <source>
        <dbReference type="ARBA" id="ARBA00022857"/>
    </source>
</evidence>
<comment type="caution">
    <text evidence="3">The sequence shown here is derived from an EMBL/GenBank/DDBJ whole genome shotgun (WGS) entry which is preliminary data.</text>
</comment>
<sequence length="228" mass="24320">MNLMGFAFITGGGRQAAASARPLVSRLQQRACEDCWWQTSTTRPQPRQPQGIAKVAKNPEFEAGAVRMNVSFADSVQNAMDKMVATFGRVDYCVNGIGVLGESSDVAESSLDTFKSMMDVNTQGVFLVMRAASAAMAKQEPVLVGEARPRQSSSRGAIVNIGSITSYIALPKSLQYTASKHAVLGLSRGGALDNIKDGLKEEIADLIVFLYSPKASRINGVNIVVDGS</sequence>
<evidence type="ECO:0000256" key="2">
    <source>
        <dbReference type="RuleBase" id="RU000363"/>
    </source>
</evidence>
<dbReference type="STRING" id="37992.A0A4Z0YNM6"/>
<dbReference type="PROSITE" id="PS00061">
    <property type="entry name" value="ADH_SHORT"/>
    <property type="match status" value="1"/>
</dbReference>
<evidence type="ECO:0000313" key="4">
    <source>
        <dbReference type="Proteomes" id="UP000297716"/>
    </source>
</evidence>
<gene>
    <name evidence="3" type="ORF">E0Z10_g8566</name>
</gene>
<reference evidence="3 4" key="1">
    <citation type="submission" date="2019-03" db="EMBL/GenBank/DDBJ databases">
        <title>Draft genome sequence of Xylaria hypoxylon DSM 108379, a ubiquitous saprotrophic-parasitic fungi on hardwood.</title>
        <authorList>
            <person name="Buettner E."/>
            <person name="Leonhardt S."/>
            <person name="Gebauer A.M."/>
            <person name="Liers C."/>
            <person name="Hofrichter M."/>
            <person name="Kellner H."/>
        </authorList>
    </citation>
    <scope>NUCLEOTIDE SEQUENCE [LARGE SCALE GENOMIC DNA]</scope>
    <source>
        <strain evidence="3 4">DSM 108379</strain>
    </source>
</reference>
<organism evidence="3 4">
    <name type="scientific">Xylaria hypoxylon</name>
    <dbReference type="NCBI Taxonomy" id="37992"/>
    <lineage>
        <taxon>Eukaryota</taxon>
        <taxon>Fungi</taxon>
        <taxon>Dikarya</taxon>
        <taxon>Ascomycota</taxon>
        <taxon>Pezizomycotina</taxon>
        <taxon>Sordariomycetes</taxon>
        <taxon>Xylariomycetidae</taxon>
        <taxon>Xylariales</taxon>
        <taxon>Xylariaceae</taxon>
        <taxon>Xylaria</taxon>
    </lineage>
</organism>
<proteinExistence type="inferred from homology"/>
<dbReference type="CDD" id="cd05233">
    <property type="entry name" value="SDR_c"/>
    <property type="match status" value="1"/>
</dbReference>
<dbReference type="Proteomes" id="UP000297716">
    <property type="component" value="Unassembled WGS sequence"/>
</dbReference>
<dbReference type="InterPro" id="IPR036291">
    <property type="entry name" value="NAD(P)-bd_dom_sf"/>
</dbReference>